<feature type="transmembrane region" description="Helical" evidence="12">
    <location>
        <begin position="288"/>
        <end position="313"/>
    </location>
</feature>
<evidence type="ECO:0000256" key="9">
    <source>
        <dbReference type="ARBA" id="ARBA00022824"/>
    </source>
</evidence>
<dbReference type="InterPro" id="IPR007315">
    <property type="entry name" value="PIG-V/Gpi18"/>
</dbReference>
<feature type="transmembrane region" description="Helical" evidence="12">
    <location>
        <begin position="216"/>
        <end position="236"/>
    </location>
</feature>
<organism evidence="13 14">
    <name type="scientific">Thelephora terrestris</name>
    <dbReference type="NCBI Taxonomy" id="56493"/>
    <lineage>
        <taxon>Eukaryota</taxon>
        <taxon>Fungi</taxon>
        <taxon>Dikarya</taxon>
        <taxon>Basidiomycota</taxon>
        <taxon>Agaricomycotina</taxon>
        <taxon>Agaricomycetes</taxon>
        <taxon>Thelephorales</taxon>
        <taxon>Thelephoraceae</taxon>
        <taxon>Thelephora</taxon>
    </lineage>
</organism>
<evidence type="ECO:0000256" key="4">
    <source>
        <dbReference type="ARBA" id="ARBA00013795"/>
    </source>
</evidence>
<protein>
    <recommendedName>
        <fullName evidence="4 12">GPI mannosyltransferase 2</fullName>
        <ecNumber evidence="12">2.4.1.-</ecNumber>
    </recommendedName>
</protein>
<dbReference type="GO" id="GO:0006506">
    <property type="term" value="P:GPI anchor biosynthetic process"/>
    <property type="evidence" value="ECO:0007669"/>
    <property type="project" value="UniProtKB-KW"/>
</dbReference>
<proteinExistence type="inferred from homology"/>
<dbReference type="Proteomes" id="UP000736335">
    <property type="component" value="Unassembled WGS sequence"/>
</dbReference>
<comment type="caution">
    <text evidence="13">The sequence shown here is derived from an EMBL/GenBank/DDBJ whole genome shotgun (WGS) entry which is preliminary data.</text>
</comment>
<dbReference type="Pfam" id="PF04188">
    <property type="entry name" value="Mannosyl_trans2"/>
    <property type="match status" value="1"/>
</dbReference>
<keyword evidence="11 12" id="KW-0472">Membrane</keyword>
<dbReference type="OrthoDB" id="10252502at2759"/>
<dbReference type="PANTHER" id="PTHR12468:SF2">
    <property type="entry name" value="GPI MANNOSYLTRANSFERASE 2"/>
    <property type="match status" value="1"/>
</dbReference>
<accession>A0A9P6HSP9</accession>
<feature type="transmembrane region" description="Helical" evidence="12">
    <location>
        <begin position="334"/>
        <end position="357"/>
    </location>
</feature>
<sequence>MANGQKKRHRKQLLIFALSAQVLIQLLIFLCSYLPLFDSSPWVVWDKSNTWWATASLLRWDVFHIGLVAEERIYEHQWAFFPGVPGFIKLLGHVTPNDSWATLLQEGLMLAIACDSTLVLYELSLRHLKSPSLSFLSAMLSLLPSSPVTLRYAAYAEPFFTWASYRGMLACVESRWALASAYFTLAGAFRSNGILLSGFILWGILVEPFLNARTLAINRITYALLLTSLVFSPMVYHQYSGYQAFCQDTEVPAPWCSNFPPSIYTFVQSKYWNVGFLRYWTLQQSPNFLLAAPVIALLSYSSIRSVYSFASLLDKSRPQNFYHFESQSLIPHCIHALVFTSILLFAAHTQIILRFAASLPFTYWSAARLVVEHPQLGKWWVCWSVVWGAVSLVLWSTFLPPA</sequence>
<feature type="transmembrane region" description="Helical" evidence="12">
    <location>
        <begin position="377"/>
        <end position="399"/>
    </location>
</feature>
<evidence type="ECO:0000256" key="10">
    <source>
        <dbReference type="ARBA" id="ARBA00022989"/>
    </source>
</evidence>
<name>A0A9P6HSP9_9AGAM</name>
<evidence type="ECO:0000313" key="13">
    <source>
        <dbReference type="EMBL" id="KAF9792937.1"/>
    </source>
</evidence>
<evidence type="ECO:0000256" key="7">
    <source>
        <dbReference type="ARBA" id="ARBA00022679"/>
    </source>
</evidence>
<evidence type="ECO:0000256" key="3">
    <source>
        <dbReference type="ARBA" id="ARBA00008698"/>
    </source>
</evidence>
<evidence type="ECO:0000313" key="14">
    <source>
        <dbReference type="Proteomes" id="UP000736335"/>
    </source>
</evidence>
<keyword evidence="6 12" id="KW-0328">Glycosyltransferase</keyword>
<evidence type="ECO:0000256" key="11">
    <source>
        <dbReference type="ARBA" id="ARBA00023136"/>
    </source>
</evidence>
<dbReference type="GO" id="GO:0004376">
    <property type="term" value="F:GPI mannosyltransferase activity"/>
    <property type="evidence" value="ECO:0007669"/>
    <property type="project" value="InterPro"/>
</dbReference>
<keyword evidence="14" id="KW-1185">Reference proteome</keyword>
<feature type="transmembrane region" description="Helical" evidence="12">
    <location>
        <begin position="100"/>
        <end position="121"/>
    </location>
</feature>
<keyword evidence="5 12" id="KW-0337">GPI-anchor biosynthesis</keyword>
<evidence type="ECO:0000256" key="1">
    <source>
        <dbReference type="ARBA" id="ARBA00004477"/>
    </source>
</evidence>
<dbReference type="GO" id="GO:0000009">
    <property type="term" value="F:alpha-1,6-mannosyltransferase activity"/>
    <property type="evidence" value="ECO:0007669"/>
    <property type="project" value="InterPro"/>
</dbReference>
<evidence type="ECO:0000256" key="2">
    <source>
        <dbReference type="ARBA" id="ARBA00004687"/>
    </source>
</evidence>
<reference evidence="13" key="2">
    <citation type="submission" date="2020-11" db="EMBL/GenBank/DDBJ databases">
        <authorList>
            <consortium name="DOE Joint Genome Institute"/>
            <person name="Kuo A."/>
            <person name="Miyauchi S."/>
            <person name="Kiss E."/>
            <person name="Drula E."/>
            <person name="Kohler A."/>
            <person name="Sanchez-Garcia M."/>
            <person name="Andreopoulos B."/>
            <person name="Barry K.W."/>
            <person name="Bonito G."/>
            <person name="Buee M."/>
            <person name="Carver A."/>
            <person name="Chen C."/>
            <person name="Cichocki N."/>
            <person name="Clum A."/>
            <person name="Culley D."/>
            <person name="Crous P.W."/>
            <person name="Fauchery L."/>
            <person name="Girlanda M."/>
            <person name="Hayes R."/>
            <person name="Keri Z."/>
            <person name="Labutti K."/>
            <person name="Lipzen A."/>
            <person name="Lombard V."/>
            <person name="Magnuson J."/>
            <person name="Maillard F."/>
            <person name="Morin E."/>
            <person name="Murat C."/>
            <person name="Nolan M."/>
            <person name="Ohm R."/>
            <person name="Pangilinan J."/>
            <person name="Pereira M."/>
            <person name="Perotto S."/>
            <person name="Peter M."/>
            <person name="Riley R."/>
            <person name="Sitrit Y."/>
            <person name="Stielow B."/>
            <person name="Szollosi G."/>
            <person name="Zifcakova L."/>
            <person name="Stursova M."/>
            <person name="Spatafora J.W."/>
            <person name="Tedersoo L."/>
            <person name="Vaario L.-M."/>
            <person name="Yamada A."/>
            <person name="Yan M."/>
            <person name="Wang P."/>
            <person name="Xu J."/>
            <person name="Bruns T."/>
            <person name="Baldrian P."/>
            <person name="Vilgalys R."/>
            <person name="Henrissat B."/>
            <person name="Grigoriev I.V."/>
            <person name="Hibbett D."/>
            <person name="Nagy L.G."/>
            <person name="Martin F.M."/>
        </authorList>
    </citation>
    <scope>NUCLEOTIDE SEQUENCE</scope>
    <source>
        <strain evidence="13">UH-Tt-Lm1</strain>
    </source>
</reference>
<comment type="subcellular location">
    <subcellularLocation>
        <location evidence="1 12">Endoplasmic reticulum membrane</location>
        <topology evidence="1 12">Multi-pass membrane protein</topology>
    </subcellularLocation>
</comment>
<dbReference type="GO" id="GO:0031501">
    <property type="term" value="C:mannosyltransferase complex"/>
    <property type="evidence" value="ECO:0007669"/>
    <property type="project" value="TreeGrafter"/>
</dbReference>
<dbReference type="AlphaFoldDB" id="A0A9P6HSP9"/>
<evidence type="ECO:0000256" key="6">
    <source>
        <dbReference type="ARBA" id="ARBA00022676"/>
    </source>
</evidence>
<feature type="transmembrane region" description="Helical" evidence="12">
    <location>
        <begin position="133"/>
        <end position="156"/>
    </location>
</feature>
<evidence type="ECO:0000256" key="12">
    <source>
        <dbReference type="RuleBase" id="RU363112"/>
    </source>
</evidence>
<evidence type="ECO:0000256" key="5">
    <source>
        <dbReference type="ARBA" id="ARBA00022502"/>
    </source>
</evidence>
<keyword evidence="7 12" id="KW-0808">Transferase</keyword>
<keyword evidence="9 12" id="KW-0256">Endoplasmic reticulum</keyword>
<feature type="transmembrane region" description="Helical" evidence="12">
    <location>
        <begin position="12"/>
        <end position="36"/>
    </location>
</feature>
<comment type="pathway">
    <text evidence="2 12">Glycolipid biosynthesis; glycosylphosphatidylinositol-anchor biosynthesis.</text>
</comment>
<feature type="transmembrane region" description="Helical" evidence="12">
    <location>
        <begin position="176"/>
        <end position="204"/>
    </location>
</feature>
<reference evidence="13" key="1">
    <citation type="journal article" date="2020" name="Nat. Commun.">
        <title>Large-scale genome sequencing of mycorrhizal fungi provides insights into the early evolution of symbiotic traits.</title>
        <authorList>
            <person name="Miyauchi S."/>
            <person name="Kiss E."/>
            <person name="Kuo A."/>
            <person name="Drula E."/>
            <person name="Kohler A."/>
            <person name="Sanchez-Garcia M."/>
            <person name="Morin E."/>
            <person name="Andreopoulos B."/>
            <person name="Barry K.W."/>
            <person name="Bonito G."/>
            <person name="Buee M."/>
            <person name="Carver A."/>
            <person name="Chen C."/>
            <person name="Cichocki N."/>
            <person name="Clum A."/>
            <person name="Culley D."/>
            <person name="Crous P.W."/>
            <person name="Fauchery L."/>
            <person name="Girlanda M."/>
            <person name="Hayes R.D."/>
            <person name="Keri Z."/>
            <person name="LaButti K."/>
            <person name="Lipzen A."/>
            <person name="Lombard V."/>
            <person name="Magnuson J."/>
            <person name="Maillard F."/>
            <person name="Murat C."/>
            <person name="Nolan M."/>
            <person name="Ohm R.A."/>
            <person name="Pangilinan J."/>
            <person name="Pereira M.F."/>
            <person name="Perotto S."/>
            <person name="Peter M."/>
            <person name="Pfister S."/>
            <person name="Riley R."/>
            <person name="Sitrit Y."/>
            <person name="Stielow J.B."/>
            <person name="Szollosi G."/>
            <person name="Zifcakova L."/>
            <person name="Stursova M."/>
            <person name="Spatafora J.W."/>
            <person name="Tedersoo L."/>
            <person name="Vaario L.M."/>
            <person name="Yamada A."/>
            <person name="Yan M."/>
            <person name="Wang P."/>
            <person name="Xu J."/>
            <person name="Bruns T."/>
            <person name="Baldrian P."/>
            <person name="Vilgalys R."/>
            <person name="Dunand C."/>
            <person name="Henrissat B."/>
            <person name="Grigoriev I.V."/>
            <person name="Hibbett D."/>
            <person name="Nagy L.G."/>
            <person name="Martin F.M."/>
        </authorList>
    </citation>
    <scope>NUCLEOTIDE SEQUENCE</scope>
    <source>
        <strain evidence="13">UH-Tt-Lm1</strain>
    </source>
</reference>
<evidence type="ECO:0000256" key="8">
    <source>
        <dbReference type="ARBA" id="ARBA00022692"/>
    </source>
</evidence>
<comment type="function">
    <text evidence="12">Mannosyltransferase involved in glycosylphosphatidylinositol-anchor biosynthesis.</text>
</comment>
<dbReference type="EMBL" id="WIUZ02000001">
    <property type="protein sequence ID" value="KAF9792937.1"/>
    <property type="molecule type" value="Genomic_DNA"/>
</dbReference>
<keyword evidence="8 12" id="KW-0812">Transmembrane</keyword>
<comment type="similarity">
    <text evidence="3 12">Belongs to the PIGV family.</text>
</comment>
<gene>
    <name evidence="13" type="ORF">BJ322DRAFT_1116811</name>
</gene>
<dbReference type="EC" id="2.4.1.-" evidence="12"/>
<keyword evidence="10 12" id="KW-1133">Transmembrane helix</keyword>
<dbReference type="PANTHER" id="PTHR12468">
    <property type="entry name" value="GPI MANNOSYLTRANSFERASE 2"/>
    <property type="match status" value="1"/>
</dbReference>
<dbReference type="GO" id="GO:0005789">
    <property type="term" value="C:endoplasmic reticulum membrane"/>
    <property type="evidence" value="ECO:0007669"/>
    <property type="project" value="UniProtKB-SubCell"/>
</dbReference>